<feature type="compositionally biased region" description="Gly residues" evidence="7">
    <location>
        <begin position="436"/>
        <end position="447"/>
    </location>
</feature>
<feature type="compositionally biased region" description="Basic and acidic residues" evidence="7">
    <location>
        <begin position="297"/>
        <end position="306"/>
    </location>
</feature>
<keyword evidence="1" id="KW-0645">Protease</keyword>
<feature type="compositionally biased region" description="Gly residues" evidence="7">
    <location>
        <begin position="573"/>
        <end position="585"/>
    </location>
</feature>
<dbReference type="PROSITE" id="PS50249">
    <property type="entry name" value="MPN"/>
    <property type="match status" value="1"/>
</dbReference>
<dbReference type="InterPro" id="IPR050242">
    <property type="entry name" value="JAMM_MPN+_peptidase_M67A"/>
</dbReference>
<evidence type="ECO:0000313" key="9">
    <source>
        <dbReference type="EnsemblMetazoa" id="ACOM038585-PA.1"/>
    </source>
</evidence>
<feature type="compositionally biased region" description="Low complexity" evidence="7">
    <location>
        <begin position="456"/>
        <end position="481"/>
    </location>
</feature>
<comment type="similarity">
    <text evidence="6">Belongs to the peptidase M67 family.</text>
</comment>
<dbReference type="Pfam" id="PF01398">
    <property type="entry name" value="JAB"/>
    <property type="match status" value="1"/>
</dbReference>
<sequence>MDPVEELEEDKTAMEPPPARRNIVSHNTISNRNIMHDSNTLIEAVPFTAIGKMQPFLVTVSTSTLLVMDFHCHLTNYEVCGYLGGTWDINAHNLSITHAFPCRNTRHDRDKAALCELQIQKLMIKKNINLVGWYHSHPRFPVQPTLRDCDAQLDYQIRMRAPYDDQNSALESNVMSFWVMPPPENRPAEYGRPMLMSYTLVQDETLSEDVKEEMMLTVDYYKQFKRELINFQSLYINDVPYIEKLRKSLTPRFPRDSTSGHFWNWIRELLGLEPEDIPEVVVIPDPPPPPPVALSSADHHHHSDGTKLNDDVTIVSTTPASNCPPQPVVVNLVHSAEESSITTEAKNEDDFDGASEMGDSDVISLKDDDGKPTGPSIAVPSLQAQLKRPSGLNMTPSPLSSSLVVLPTNSQPGGNNGGPATAPQTTATNLTMNSGAGTGTGGGGGAGMANNHHLHAMSQQQQQATTGGQQQHQPGQMMPLGANSLTTTNTSSPRDSPITIPSNSASPAKFEMPVRASPSPAKSDTSSCRSRARNSPAPSPGKLSIGDILGSAAGGAGGGNRGSPTLSSLIGPSAGGGGGGAGGAGSAGAGGNIHDLYAATFASLGSALPSNLLSQDYAALFGQGAGGQQGGKRGDEYGLSALTALAQVAAASGLSNSQINETLLHSLNRSISSKAAASGSSVATSAASTITSNSGSSGGANAASSSAGGLPPIPNMKEFMQQLEKGNLSLEISIIKKPSSGKGGGSAKDHSGGQMGSMGGGGGGGGGGAGGVANTPNSSLSTATASAAKKEAAAASELITKLRTVFSTDAYLPPVPTTADINLLVEQSQKYPVVQQILNSGNVDDIQYNFSAVDLAVSSVVPLAASSPLGSAAADLSRKASSQTPPVDMSRASPAMPGTAAASNTAGSGTTSPGGGSGSGGMILPPYKKRMEFASIADLVAAPPAKIPKMSTENLDP</sequence>
<feature type="region of interest" description="Disordered" evidence="7">
    <location>
        <begin position="286"/>
        <end position="306"/>
    </location>
</feature>
<feature type="compositionally biased region" description="Low complexity" evidence="7">
    <location>
        <begin position="898"/>
        <end position="911"/>
    </location>
</feature>
<feature type="compositionally biased region" description="Gly residues" evidence="7">
    <location>
        <begin position="753"/>
        <end position="771"/>
    </location>
</feature>
<dbReference type="GO" id="GO:0006508">
    <property type="term" value="P:proteolysis"/>
    <property type="evidence" value="ECO:0007669"/>
    <property type="project" value="UniProtKB-KW"/>
</dbReference>
<protein>
    <recommendedName>
        <fullName evidence="8">MPN domain-containing protein</fullName>
    </recommendedName>
</protein>
<feature type="compositionally biased region" description="Low complexity" evidence="7">
    <location>
        <begin position="418"/>
        <end position="428"/>
    </location>
</feature>
<evidence type="ECO:0000256" key="4">
    <source>
        <dbReference type="ARBA" id="ARBA00022833"/>
    </source>
</evidence>
<dbReference type="GO" id="GO:0046872">
    <property type="term" value="F:metal ion binding"/>
    <property type="evidence" value="ECO:0007669"/>
    <property type="project" value="UniProtKB-KW"/>
</dbReference>
<dbReference type="Gene3D" id="3.40.140.10">
    <property type="entry name" value="Cytidine Deaminase, domain 2"/>
    <property type="match status" value="1"/>
</dbReference>
<evidence type="ECO:0000256" key="5">
    <source>
        <dbReference type="ARBA" id="ARBA00023049"/>
    </source>
</evidence>
<keyword evidence="4" id="KW-0862">Zinc</keyword>
<evidence type="ECO:0000256" key="3">
    <source>
        <dbReference type="ARBA" id="ARBA00022801"/>
    </source>
</evidence>
<dbReference type="PANTHER" id="PTHR10410">
    <property type="entry name" value="EUKARYOTIC TRANSLATION INITIATION FACTOR 3 -RELATED"/>
    <property type="match status" value="1"/>
</dbReference>
<feature type="compositionally biased region" description="Gly residues" evidence="7">
    <location>
        <begin position="912"/>
        <end position="921"/>
    </location>
</feature>
<feature type="domain" description="MPN" evidence="8">
    <location>
        <begin position="58"/>
        <end position="179"/>
    </location>
</feature>
<reference evidence="9" key="1">
    <citation type="submission" date="2022-08" db="UniProtKB">
        <authorList>
            <consortium name="EnsemblMetazoa"/>
        </authorList>
    </citation>
    <scope>IDENTIFICATION</scope>
</reference>
<dbReference type="VEuPathDB" id="VectorBase:ACON2_036086"/>
<feature type="compositionally biased region" description="Low complexity" evidence="7">
    <location>
        <begin position="396"/>
        <end position="407"/>
    </location>
</feature>
<accession>A0A8W7PW37</accession>
<dbReference type="EnsemblMetazoa" id="ACOM038585-RA">
    <property type="protein sequence ID" value="ACOM038585-PA.1"/>
    <property type="gene ID" value="ACOM038585"/>
</dbReference>
<name>A0A8W7PW37_ANOCL</name>
<evidence type="ECO:0000256" key="7">
    <source>
        <dbReference type="SAM" id="MobiDB-lite"/>
    </source>
</evidence>
<feature type="region of interest" description="Disordered" evidence="7">
    <location>
        <begin position="1"/>
        <end position="23"/>
    </location>
</feature>
<feature type="compositionally biased region" description="Polar residues" evidence="7">
    <location>
        <begin position="520"/>
        <end position="529"/>
    </location>
</feature>
<feature type="compositionally biased region" description="Polar residues" evidence="7">
    <location>
        <begin position="483"/>
        <end position="506"/>
    </location>
</feature>
<feature type="region of interest" description="Disordered" evidence="7">
    <location>
        <begin position="738"/>
        <end position="782"/>
    </location>
</feature>
<dbReference type="SUPFAM" id="SSF102712">
    <property type="entry name" value="JAB1/MPN domain"/>
    <property type="match status" value="1"/>
</dbReference>
<keyword evidence="5" id="KW-0482">Metalloprotease</keyword>
<evidence type="ECO:0000256" key="6">
    <source>
        <dbReference type="ARBA" id="ARBA00061577"/>
    </source>
</evidence>
<feature type="region of interest" description="Disordered" evidence="7">
    <location>
        <begin position="688"/>
        <end position="715"/>
    </location>
</feature>
<feature type="compositionally biased region" description="Low complexity" evidence="7">
    <location>
        <begin position="688"/>
        <end position="709"/>
    </location>
</feature>
<dbReference type="Proteomes" id="UP000075882">
    <property type="component" value="Unassembled WGS sequence"/>
</dbReference>
<evidence type="ECO:0000256" key="1">
    <source>
        <dbReference type="ARBA" id="ARBA00022670"/>
    </source>
</evidence>
<dbReference type="InterPro" id="IPR000555">
    <property type="entry name" value="JAMM/MPN+_dom"/>
</dbReference>
<feature type="compositionally biased region" description="Gly residues" evidence="7">
    <location>
        <begin position="552"/>
        <end position="561"/>
    </location>
</feature>
<dbReference type="InterPro" id="IPR037518">
    <property type="entry name" value="MPN"/>
</dbReference>
<dbReference type="SMART" id="SM00232">
    <property type="entry name" value="JAB_MPN"/>
    <property type="match status" value="1"/>
</dbReference>
<proteinExistence type="inferred from homology"/>
<organism evidence="9">
    <name type="scientific">Anopheles coluzzii</name>
    <name type="common">African malaria mosquito</name>
    <dbReference type="NCBI Taxonomy" id="1518534"/>
    <lineage>
        <taxon>Eukaryota</taxon>
        <taxon>Metazoa</taxon>
        <taxon>Ecdysozoa</taxon>
        <taxon>Arthropoda</taxon>
        <taxon>Hexapoda</taxon>
        <taxon>Insecta</taxon>
        <taxon>Pterygota</taxon>
        <taxon>Neoptera</taxon>
        <taxon>Endopterygota</taxon>
        <taxon>Diptera</taxon>
        <taxon>Nematocera</taxon>
        <taxon>Culicoidea</taxon>
        <taxon>Culicidae</taxon>
        <taxon>Anophelinae</taxon>
        <taxon>Anopheles</taxon>
    </lineage>
</organism>
<evidence type="ECO:0000259" key="8">
    <source>
        <dbReference type="PROSITE" id="PS50249"/>
    </source>
</evidence>
<keyword evidence="2" id="KW-0479">Metal-binding</keyword>
<keyword evidence="3" id="KW-0378">Hydrolase</keyword>
<evidence type="ECO:0000256" key="2">
    <source>
        <dbReference type="ARBA" id="ARBA00022723"/>
    </source>
</evidence>
<dbReference type="FunFam" id="3.40.140.10:FF:000053">
    <property type="entry name" value="MPN domain-containing protein CG4751"/>
    <property type="match status" value="1"/>
</dbReference>
<dbReference type="GO" id="GO:0008237">
    <property type="term" value="F:metallopeptidase activity"/>
    <property type="evidence" value="ECO:0007669"/>
    <property type="project" value="UniProtKB-KW"/>
</dbReference>
<feature type="region of interest" description="Disordered" evidence="7">
    <location>
        <begin position="876"/>
        <end position="923"/>
    </location>
</feature>
<dbReference type="CDD" id="cd08067">
    <property type="entry name" value="MPN_2A_DUB"/>
    <property type="match status" value="1"/>
</dbReference>
<feature type="region of interest" description="Disordered" evidence="7">
    <location>
        <begin position="339"/>
        <end position="585"/>
    </location>
</feature>
<dbReference type="AlphaFoldDB" id="A0A8W7PW37"/>